<sequence>MDEEDADITANVSRCCISAIGMLANLLILFIVTRYPAMRTACNVYVANLAATDFALCLLALIQSIVGISEPPSAPQEGSSGLSLSYMRSCDIGRIFVVFLGSASVFLLTVIAVERYRAITNPLSSRQHGTVKHSRRISALVWMVAVLAAVMDTIARNVVTEDWTFTGASLYTGASCVMLKIESSDASHPFFVMLLLSFLFLYVLPSCIIIPLYILILIQVRRSRRLAVIETRSGDQAFLVVFVVTIFFLVTMLPFYIMSFLIHSFDPNKNYNITGVSIALSFLVFNSVANPFLYALLGRNFRNQLKRMLCCKQDTMTTIQTISATSLSAGSVGQTQATDLDETGEYQATGGTGQTMVTVETGQTQPTGQNLATNGTGQIQATVETGQTQATVETGQTQATVETGQTQATV</sequence>
<keyword evidence="8 9" id="KW-0807">Transducer</keyword>
<keyword evidence="6 10" id="KW-0472">Membrane</keyword>
<evidence type="ECO:0000256" key="9">
    <source>
        <dbReference type="RuleBase" id="RU000688"/>
    </source>
</evidence>
<dbReference type="GeneID" id="118425350"/>
<feature type="transmembrane region" description="Helical" evidence="10">
    <location>
        <begin position="237"/>
        <end position="258"/>
    </location>
</feature>
<feature type="transmembrane region" description="Helical" evidence="10">
    <location>
        <begin position="44"/>
        <end position="66"/>
    </location>
</feature>
<evidence type="ECO:0000256" key="8">
    <source>
        <dbReference type="ARBA" id="ARBA00023224"/>
    </source>
</evidence>
<keyword evidence="12" id="KW-1185">Reference proteome</keyword>
<dbReference type="RefSeq" id="XP_035690052.1">
    <property type="nucleotide sequence ID" value="XM_035834159.1"/>
</dbReference>
<dbReference type="PRINTS" id="PR00237">
    <property type="entry name" value="GPCRRHODOPSN"/>
</dbReference>
<keyword evidence="2" id="KW-1003">Cell membrane</keyword>
<comment type="subcellular location">
    <subcellularLocation>
        <location evidence="1">Cell membrane</location>
        <topology evidence="1">Multi-pass membrane protein</topology>
    </subcellularLocation>
</comment>
<evidence type="ECO:0000256" key="7">
    <source>
        <dbReference type="ARBA" id="ARBA00023170"/>
    </source>
</evidence>
<dbReference type="GO" id="GO:0004930">
    <property type="term" value="F:G protein-coupled receptor activity"/>
    <property type="evidence" value="ECO:0000318"/>
    <property type="project" value="GO_Central"/>
</dbReference>
<gene>
    <name evidence="13" type="primary">LOC118425350</name>
</gene>
<protein>
    <submittedName>
        <fullName evidence="13">Somatostatin receptor type 1-like</fullName>
    </submittedName>
</protein>
<evidence type="ECO:0000256" key="2">
    <source>
        <dbReference type="ARBA" id="ARBA00022475"/>
    </source>
</evidence>
<feature type="transmembrane region" description="Helical" evidence="10">
    <location>
        <begin position="278"/>
        <end position="297"/>
    </location>
</feature>
<dbReference type="SUPFAM" id="SSF81321">
    <property type="entry name" value="Family A G protein-coupled receptor-like"/>
    <property type="match status" value="1"/>
</dbReference>
<evidence type="ECO:0000313" key="12">
    <source>
        <dbReference type="Proteomes" id="UP000001554"/>
    </source>
</evidence>
<dbReference type="Proteomes" id="UP000001554">
    <property type="component" value="Chromosome 11"/>
</dbReference>
<evidence type="ECO:0000256" key="4">
    <source>
        <dbReference type="ARBA" id="ARBA00022989"/>
    </source>
</evidence>
<feature type="transmembrane region" description="Helical" evidence="10">
    <location>
        <begin position="190"/>
        <end position="216"/>
    </location>
</feature>
<dbReference type="PROSITE" id="PS00237">
    <property type="entry name" value="G_PROTEIN_RECEP_F1_1"/>
    <property type="match status" value="1"/>
</dbReference>
<keyword evidence="7 9" id="KW-0675">Receptor</keyword>
<keyword evidence="3 9" id="KW-0812">Transmembrane</keyword>
<dbReference type="InterPro" id="IPR017452">
    <property type="entry name" value="GPCR_Rhodpsn_7TM"/>
</dbReference>
<dbReference type="CDD" id="cd00637">
    <property type="entry name" value="7tm_classA_rhodopsin-like"/>
    <property type="match status" value="1"/>
</dbReference>
<dbReference type="OMA" id="NNIWSEL"/>
<comment type="similarity">
    <text evidence="9">Belongs to the G-protein coupled receptor 1 family.</text>
</comment>
<feature type="transmembrane region" description="Helical" evidence="10">
    <location>
        <begin position="12"/>
        <end position="32"/>
    </location>
</feature>
<dbReference type="InterPro" id="IPR000276">
    <property type="entry name" value="GPCR_Rhodpsn"/>
</dbReference>
<dbReference type="Gene3D" id="1.20.1070.10">
    <property type="entry name" value="Rhodopsin 7-helix transmembrane proteins"/>
    <property type="match status" value="1"/>
</dbReference>
<feature type="domain" description="G-protein coupled receptors family 1 profile" evidence="11">
    <location>
        <begin position="24"/>
        <end position="294"/>
    </location>
</feature>
<evidence type="ECO:0000313" key="13">
    <source>
        <dbReference type="RefSeq" id="XP_035690052.1"/>
    </source>
</evidence>
<evidence type="ECO:0000256" key="3">
    <source>
        <dbReference type="ARBA" id="ARBA00022692"/>
    </source>
</evidence>
<feature type="transmembrane region" description="Helical" evidence="10">
    <location>
        <begin position="137"/>
        <end position="155"/>
    </location>
</feature>
<evidence type="ECO:0000259" key="11">
    <source>
        <dbReference type="PROSITE" id="PS50262"/>
    </source>
</evidence>
<dbReference type="PROSITE" id="PS50262">
    <property type="entry name" value="G_PROTEIN_RECEP_F1_2"/>
    <property type="match status" value="1"/>
</dbReference>
<dbReference type="Pfam" id="PF00001">
    <property type="entry name" value="7tm_1"/>
    <property type="match status" value="1"/>
</dbReference>
<name>A0A9J7LVG9_BRAFL</name>
<evidence type="ECO:0000256" key="6">
    <source>
        <dbReference type="ARBA" id="ARBA00023136"/>
    </source>
</evidence>
<organism evidence="12 13">
    <name type="scientific">Branchiostoma floridae</name>
    <name type="common">Florida lancelet</name>
    <name type="synonym">Amphioxus</name>
    <dbReference type="NCBI Taxonomy" id="7739"/>
    <lineage>
        <taxon>Eukaryota</taxon>
        <taxon>Metazoa</taxon>
        <taxon>Chordata</taxon>
        <taxon>Cephalochordata</taxon>
        <taxon>Leptocardii</taxon>
        <taxon>Amphioxiformes</taxon>
        <taxon>Branchiostomatidae</taxon>
        <taxon>Branchiostoma</taxon>
    </lineage>
</organism>
<evidence type="ECO:0000256" key="1">
    <source>
        <dbReference type="ARBA" id="ARBA00004651"/>
    </source>
</evidence>
<dbReference type="GO" id="GO:0042923">
    <property type="term" value="F:neuropeptide binding"/>
    <property type="evidence" value="ECO:0000318"/>
    <property type="project" value="GO_Central"/>
</dbReference>
<dbReference type="GO" id="GO:0005886">
    <property type="term" value="C:plasma membrane"/>
    <property type="evidence" value="ECO:0000318"/>
    <property type="project" value="GO_Central"/>
</dbReference>
<dbReference type="AlphaFoldDB" id="A0A9J7LVG9"/>
<evidence type="ECO:0000256" key="10">
    <source>
        <dbReference type="SAM" id="Phobius"/>
    </source>
</evidence>
<dbReference type="PANTHER" id="PTHR24229">
    <property type="entry name" value="NEUROPEPTIDES RECEPTOR"/>
    <property type="match status" value="1"/>
</dbReference>
<evidence type="ECO:0000256" key="5">
    <source>
        <dbReference type="ARBA" id="ARBA00023040"/>
    </source>
</evidence>
<dbReference type="FunFam" id="1.20.1070.10:FF:000475">
    <property type="entry name" value="Uncharacterized protein"/>
    <property type="match status" value="1"/>
</dbReference>
<dbReference type="GO" id="GO:0007218">
    <property type="term" value="P:neuropeptide signaling pathway"/>
    <property type="evidence" value="ECO:0000318"/>
    <property type="project" value="GO_Central"/>
</dbReference>
<reference evidence="13" key="2">
    <citation type="submission" date="2025-08" db="UniProtKB">
        <authorList>
            <consortium name="RefSeq"/>
        </authorList>
    </citation>
    <scope>IDENTIFICATION</scope>
    <source>
        <strain evidence="13">S238N-H82</strain>
        <tissue evidence="13">Testes</tissue>
    </source>
</reference>
<dbReference type="KEGG" id="bfo:118425350"/>
<dbReference type="OrthoDB" id="10060185at2759"/>
<keyword evidence="4 10" id="KW-1133">Transmembrane helix</keyword>
<reference evidence="12" key="1">
    <citation type="journal article" date="2020" name="Nat. Ecol. Evol.">
        <title>Deeply conserved synteny resolves early events in vertebrate evolution.</title>
        <authorList>
            <person name="Simakov O."/>
            <person name="Marletaz F."/>
            <person name="Yue J.X."/>
            <person name="O'Connell B."/>
            <person name="Jenkins J."/>
            <person name="Brandt A."/>
            <person name="Calef R."/>
            <person name="Tung C.H."/>
            <person name="Huang T.K."/>
            <person name="Schmutz J."/>
            <person name="Satoh N."/>
            <person name="Yu J.K."/>
            <person name="Putnam N.H."/>
            <person name="Green R.E."/>
            <person name="Rokhsar D.S."/>
        </authorList>
    </citation>
    <scope>NUCLEOTIDE SEQUENCE [LARGE SCALE GENOMIC DNA]</scope>
    <source>
        <strain evidence="12">S238N-H82</strain>
    </source>
</reference>
<keyword evidence="5 9" id="KW-0297">G-protein coupled receptor</keyword>
<feature type="transmembrane region" description="Helical" evidence="10">
    <location>
        <begin position="92"/>
        <end position="116"/>
    </location>
</feature>
<accession>A0A9J7LVG9</accession>
<dbReference type="PANTHER" id="PTHR24229:SF112">
    <property type="entry name" value="CHEMOKINE-LIKE RECEPTOR 1"/>
    <property type="match status" value="1"/>
</dbReference>
<dbReference type="GO" id="GO:0043005">
    <property type="term" value="C:neuron projection"/>
    <property type="evidence" value="ECO:0000318"/>
    <property type="project" value="GO_Central"/>
</dbReference>
<proteinExistence type="inferred from homology"/>